<accession>A0ACB5TW17</accession>
<gene>
    <name evidence="1" type="ORF">Amon02_000994100</name>
</gene>
<keyword evidence="2" id="KW-1185">Reference proteome</keyword>
<proteinExistence type="predicted"/>
<evidence type="ECO:0000313" key="1">
    <source>
        <dbReference type="EMBL" id="GME96272.1"/>
    </source>
</evidence>
<dbReference type="Proteomes" id="UP001165064">
    <property type="component" value="Unassembled WGS sequence"/>
</dbReference>
<organism evidence="1 2">
    <name type="scientific">Ambrosiozyma monospora</name>
    <name type="common">Yeast</name>
    <name type="synonym">Endomycopsis monosporus</name>
    <dbReference type="NCBI Taxonomy" id="43982"/>
    <lineage>
        <taxon>Eukaryota</taxon>
        <taxon>Fungi</taxon>
        <taxon>Dikarya</taxon>
        <taxon>Ascomycota</taxon>
        <taxon>Saccharomycotina</taxon>
        <taxon>Pichiomycetes</taxon>
        <taxon>Pichiales</taxon>
        <taxon>Pichiaceae</taxon>
        <taxon>Ambrosiozyma</taxon>
    </lineage>
</organism>
<protein>
    <submittedName>
        <fullName evidence="1">Unnamed protein product</fullName>
    </submittedName>
</protein>
<dbReference type="EMBL" id="BSXS01009693">
    <property type="protein sequence ID" value="GME96272.1"/>
    <property type="molecule type" value="Genomic_DNA"/>
</dbReference>
<sequence>MSSNNNNYFDPDLLGPHSPRSPHLHLHHYRKSSNSTAVANDNEEDDSAFSDPSTPIESTVPSNNTSVLLTNENEKDFFKNADDVEEI</sequence>
<reference evidence="1" key="1">
    <citation type="submission" date="2023-04" db="EMBL/GenBank/DDBJ databases">
        <title>Ambrosiozyma monospora NBRC 10751.</title>
        <authorList>
            <person name="Ichikawa N."/>
            <person name="Sato H."/>
            <person name="Tonouchi N."/>
        </authorList>
    </citation>
    <scope>NUCLEOTIDE SEQUENCE</scope>
    <source>
        <strain evidence="1">NBRC 10751</strain>
    </source>
</reference>
<name>A0ACB5TW17_AMBMO</name>
<evidence type="ECO:0000313" key="2">
    <source>
        <dbReference type="Proteomes" id="UP001165064"/>
    </source>
</evidence>
<comment type="caution">
    <text evidence="1">The sequence shown here is derived from an EMBL/GenBank/DDBJ whole genome shotgun (WGS) entry which is preliminary data.</text>
</comment>